<sequence length="181" mass="20448">MATTEAMMAEATVNPNRMANVALRSLHDISVPEPVSWMPQTWGWALVVVCILLVLAVYGFRAFRRYQRNAYRREALELLVEIAETIQVPATRQQGIDDLAELVKRTALAGWRREQVAPLTGANWNAFLASSADNDESVVLKRLFDDLEYHDGTPFQHLPSSELTQLVQDARHWIEGHHVSA</sequence>
<feature type="transmembrane region" description="Helical" evidence="1">
    <location>
        <begin position="42"/>
        <end position="63"/>
    </location>
</feature>
<name>A0AAU7S4L2_9HYPH</name>
<protein>
    <submittedName>
        <fullName evidence="2">DUF4381 domain-containing protein</fullName>
    </submittedName>
</protein>
<geneLocation type="plasmid" evidence="2">
    <name>unnamed2</name>
</geneLocation>
<evidence type="ECO:0000256" key="1">
    <source>
        <dbReference type="SAM" id="Phobius"/>
    </source>
</evidence>
<keyword evidence="2" id="KW-0614">Plasmid</keyword>
<proteinExistence type="predicted"/>
<keyword evidence="1" id="KW-0472">Membrane</keyword>
<gene>
    <name evidence="2" type="ORF">ABM479_29150</name>
</gene>
<dbReference type="AlphaFoldDB" id="A0AAU7S4L2"/>
<dbReference type="InterPro" id="IPR025489">
    <property type="entry name" value="DUF4381"/>
</dbReference>
<evidence type="ECO:0000313" key="2">
    <source>
        <dbReference type="EMBL" id="XBT97343.1"/>
    </source>
</evidence>
<dbReference type="Pfam" id="PF14316">
    <property type="entry name" value="DUF4381"/>
    <property type="match status" value="1"/>
</dbReference>
<accession>A0AAU7S4L2</accession>
<keyword evidence="1" id="KW-0812">Transmembrane</keyword>
<reference evidence="2" key="1">
    <citation type="submission" date="2024-06" db="EMBL/GenBank/DDBJ databases">
        <authorList>
            <person name="Li T."/>
            <person name="Gao R."/>
        </authorList>
    </citation>
    <scope>NUCLEOTIDE SEQUENCE</scope>
    <source>
        <strain evidence="2">ZPR3</strain>
        <plasmid evidence="2">unnamed2</plasmid>
    </source>
</reference>
<organism evidence="2">
    <name type="scientific">Rhizobium sp. ZPR3</name>
    <dbReference type="NCBI Taxonomy" id="3158967"/>
    <lineage>
        <taxon>Bacteria</taxon>
        <taxon>Pseudomonadati</taxon>
        <taxon>Pseudomonadota</taxon>
        <taxon>Alphaproteobacteria</taxon>
        <taxon>Hyphomicrobiales</taxon>
        <taxon>Rhizobiaceae</taxon>
        <taxon>Rhizobium/Agrobacterium group</taxon>
        <taxon>Rhizobium</taxon>
    </lineage>
</organism>
<keyword evidence="1" id="KW-1133">Transmembrane helix</keyword>
<dbReference type="RefSeq" id="WP_349962385.1">
    <property type="nucleotide sequence ID" value="NZ_CP157962.1"/>
</dbReference>
<dbReference type="EMBL" id="CP157962">
    <property type="protein sequence ID" value="XBT97343.1"/>
    <property type="molecule type" value="Genomic_DNA"/>
</dbReference>